<evidence type="ECO:0000313" key="2">
    <source>
        <dbReference type="Proteomes" id="UP001148838"/>
    </source>
</evidence>
<evidence type="ECO:0000313" key="1">
    <source>
        <dbReference type="EMBL" id="KAJ4434973.1"/>
    </source>
</evidence>
<organism evidence="1 2">
    <name type="scientific">Periplaneta americana</name>
    <name type="common">American cockroach</name>
    <name type="synonym">Blatta americana</name>
    <dbReference type="NCBI Taxonomy" id="6978"/>
    <lineage>
        <taxon>Eukaryota</taxon>
        <taxon>Metazoa</taxon>
        <taxon>Ecdysozoa</taxon>
        <taxon>Arthropoda</taxon>
        <taxon>Hexapoda</taxon>
        <taxon>Insecta</taxon>
        <taxon>Pterygota</taxon>
        <taxon>Neoptera</taxon>
        <taxon>Polyneoptera</taxon>
        <taxon>Dictyoptera</taxon>
        <taxon>Blattodea</taxon>
        <taxon>Blattoidea</taxon>
        <taxon>Blattidae</taxon>
        <taxon>Blattinae</taxon>
        <taxon>Periplaneta</taxon>
    </lineage>
</organism>
<reference evidence="1 2" key="1">
    <citation type="journal article" date="2022" name="Allergy">
        <title>Genome assembly and annotation of Periplaneta americana reveal a comprehensive cockroach allergen profile.</title>
        <authorList>
            <person name="Wang L."/>
            <person name="Xiong Q."/>
            <person name="Saelim N."/>
            <person name="Wang L."/>
            <person name="Nong W."/>
            <person name="Wan A.T."/>
            <person name="Shi M."/>
            <person name="Liu X."/>
            <person name="Cao Q."/>
            <person name="Hui J.H.L."/>
            <person name="Sookrung N."/>
            <person name="Leung T.F."/>
            <person name="Tungtrongchitr A."/>
            <person name="Tsui S.K.W."/>
        </authorList>
    </citation>
    <scope>NUCLEOTIDE SEQUENCE [LARGE SCALE GENOMIC DNA]</scope>
    <source>
        <strain evidence="1">PWHHKU_190912</strain>
    </source>
</reference>
<accession>A0ABQ8SLU5</accession>
<keyword evidence="2" id="KW-1185">Reference proteome</keyword>
<sequence>MFVVSSSIAKIVAVCDVIKSKPEQQKSSPYHSLRNHLLLLVQTEFVERHDTATACLQYVNETHSNVQKTPRSLTRNEYFHYSQMYSPYRCEGKKPCLLASNHEYGI</sequence>
<dbReference type="EMBL" id="JAJSOF020000025">
    <property type="protein sequence ID" value="KAJ4434973.1"/>
    <property type="molecule type" value="Genomic_DNA"/>
</dbReference>
<name>A0ABQ8SLU5_PERAM</name>
<proteinExistence type="predicted"/>
<protein>
    <submittedName>
        <fullName evidence="1">Uncharacterized protein</fullName>
    </submittedName>
</protein>
<comment type="caution">
    <text evidence="1">The sequence shown here is derived from an EMBL/GenBank/DDBJ whole genome shotgun (WGS) entry which is preliminary data.</text>
</comment>
<gene>
    <name evidence="1" type="ORF">ANN_23545</name>
</gene>
<dbReference type="Proteomes" id="UP001148838">
    <property type="component" value="Unassembled WGS sequence"/>
</dbReference>